<dbReference type="Pfam" id="PF07690">
    <property type="entry name" value="MFS_1"/>
    <property type="match status" value="1"/>
</dbReference>
<protein>
    <recommendedName>
        <fullName evidence="6">Major facilitator superfamily (MFS) profile domain-containing protein</fullName>
    </recommendedName>
</protein>
<feature type="transmembrane region" description="Helical" evidence="3">
    <location>
        <begin position="90"/>
        <end position="108"/>
    </location>
</feature>
<dbReference type="GO" id="GO:0016020">
    <property type="term" value="C:membrane"/>
    <property type="evidence" value="ECO:0007669"/>
    <property type="project" value="UniProtKB-SubCell"/>
</dbReference>
<keyword evidence="5" id="KW-1185">Reference proteome</keyword>
<keyword evidence="3" id="KW-0812">Transmembrane</keyword>
<dbReference type="Gene3D" id="1.20.1250.20">
    <property type="entry name" value="MFS general substrate transporter like domains"/>
    <property type="match status" value="1"/>
</dbReference>
<proteinExistence type="inferred from homology"/>
<dbReference type="OrthoDB" id="2213137at2759"/>
<dbReference type="EMBL" id="KN832875">
    <property type="protein sequence ID" value="KIN01887.1"/>
    <property type="molecule type" value="Genomic_DNA"/>
</dbReference>
<dbReference type="SUPFAM" id="SSF103473">
    <property type="entry name" value="MFS general substrate transporter"/>
    <property type="match status" value="1"/>
</dbReference>
<dbReference type="InterPro" id="IPR011701">
    <property type="entry name" value="MFS"/>
</dbReference>
<dbReference type="InterPro" id="IPR050327">
    <property type="entry name" value="Proton-linked_MCT"/>
</dbReference>
<evidence type="ECO:0000256" key="2">
    <source>
        <dbReference type="ARBA" id="ARBA00006727"/>
    </source>
</evidence>
<dbReference type="GO" id="GO:0022857">
    <property type="term" value="F:transmembrane transporter activity"/>
    <property type="evidence" value="ECO:0007669"/>
    <property type="project" value="InterPro"/>
</dbReference>
<dbReference type="Proteomes" id="UP000054321">
    <property type="component" value="Unassembled WGS sequence"/>
</dbReference>
<dbReference type="HOGENOM" id="CLU_1175736_0_0_1"/>
<dbReference type="AlphaFoldDB" id="A0A0C3HHR0"/>
<dbReference type="PANTHER" id="PTHR11360">
    <property type="entry name" value="MONOCARBOXYLATE TRANSPORTER"/>
    <property type="match status" value="1"/>
</dbReference>
<evidence type="ECO:0000256" key="3">
    <source>
        <dbReference type="SAM" id="Phobius"/>
    </source>
</evidence>
<feature type="transmembrane region" description="Helical" evidence="3">
    <location>
        <begin position="6"/>
        <end position="25"/>
    </location>
</feature>
<evidence type="ECO:0000313" key="5">
    <source>
        <dbReference type="Proteomes" id="UP000054321"/>
    </source>
</evidence>
<dbReference type="InParanoid" id="A0A0C3HHR0"/>
<comment type="subcellular location">
    <subcellularLocation>
        <location evidence="1">Membrane</location>
        <topology evidence="1">Multi-pass membrane protein</topology>
    </subcellularLocation>
</comment>
<evidence type="ECO:0000256" key="1">
    <source>
        <dbReference type="ARBA" id="ARBA00004141"/>
    </source>
</evidence>
<accession>A0A0C3HHR0</accession>
<sequence length="236" mass="26079">MLVLMWGFFSMLGYVVLLFSMPNYAKSIGLTAQQGSVVGAMLNLGQGVGRPFVGYFSDAAGRINMAGFCTFLAGLFCLVIWIFAKSYGVLIFLALIVGSVAGTFWTTIGPVGAEVVGLQILPSALSITWLWLVLPCTFAEPIGLELRSMSGDIYKHAQIFTGFMYIAASLCMWFLRAWKIRELERLAKTKEERERGIRNDDAVLGDRHELSKHVSMTASVMSKAQAVKGLWSWQRV</sequence>
<gene>
    <name evidence="4" type="ORF">OIDMADRAFT_18712</name>
</gene>
<comment type="similarity">
    <text evidence="2">Belongs to the major facilitator superfamily. Monocarboxylate porter (TC 2.A.1.13) family.</text>
</comment>
<keyword evidence="3" id="KW-0472">Membrane</keyword>
<keyword evidence="3" id="KW-1133">Transmembrane helix</keyword>
<feature type="transmembrane region" description="Helical" evidence="3">
    <location>
        <begin position="65"/>
        <end position="84"/>
    </location>
</feature>
<dbReference type="PANTHER" id="PTHR11360:SF315">
    <property type="entry name" value="TRANSPORTER MCH2-RELATED"/>
    <property type="match status" value="1"/>
</dbReference>
<evidence type="ECO:0008006" key="6">
    <source>
        <dbReference type="Google" id="ProtNLM"/>
    </source>
</evidence>
<reference evidence="5" key="2">
    <citation type="submission" date="2015-01" db="EMBL/GenBank/DDBJ databases">
        <title>Evolutionary Origins and Diversification of the Mycorrhizal Mutualists.</title>
        <authorList>
            <consortium name="DOE Joint Genome Institute"/>
            <consortium name="Mycorrhizal Genomics Consortium"/>
            <person name="Kohler A."/>
            <person name="Kuo A."/>
            <person name="Nagy L.G."/>
            <person name="Floudas D."/>
            <person name="Copeland A."/>
            <person name="Barry K.W."/>
            <person name="Cichocki N."/>
            <person name="Veneault-Fourrey C."/>
            <person name="LaButti K."/>
            <person name="Lindquist E.A."/>
            <person name="Lipzen A."/>
            <person name="Lundell T."/>
            <person name="Morin E."/>
            <person name="Murat C."/>
            <person name="Riley R."/>
            <person name="Ohm R."/>
            <person name="Sun H."/>
            <person name="Tunlid A."/>
            <person name="Henrissat B."/>
            <person name="Grigoriev I.V."/>
            <person name="Hibbett D.S."/>
            <person name="Martin F."/>
        </authorList>
    </citation>
    <scope>NUCLEOTIDE SEQUENCE [LARGE SCALE GENOMIC DNA]</scope>
    <source>
        <strain evidence="5">Zn</strain>
    </source>
</reference>
<feature type="transmembrane region" description="Helical" evidence="3">
    <location>
        <begin position="153"/>
        <end position="175"/>
    </location>
</feature>
<organism evidence="4 5">
    <name type="scientific">Oidiodendron maius (strain Zn)</name>
    <dbReference type="NCBI Taxonomy" id="913774"/>
    <lineage>
        <taxon>Eukaryota</taxon>
        <taxon>Fungi</taxon>
        <taxon>Dikarya</taxon>
        <taxon>Ascomycota</taxon>
        <taxon>Pezizomycotina</taxon>
        <taxon>Leotiomycetes</taxon>
        <taxon>Leotiomycetes incertae sedis</taxon>
        <taxon>Myxotrichaceae</taxon>
        <taxon>Oidiodendron</taxon>
    </lineage>
</organism>
<evidence type="ECO:0000313" key="4">
    <source>
        <dbReference type="EMBL" id="KIN01887.1"/>
    </source>
</evidence>
<dbReference type="InterPro" id="IPR036259">
    <property type="entry name" value="MFS_trans_sf"/>
</dbReference>
<name>A0A0C3HHR0_OIDMZ</name>
<reference evidence="4 5" key="1">
    <citation type="submission" date="2014-04" db="EMBL/GenBank/DDBJ databases">
        <authorList>
            <consortium name="DOE Joint Genome Institute"/>
            <person name="Kuo A."/>
            <person name="Martino E."/>
            <person name="Perotto S."/>
            <person name="Kohler A."/>
            <person name="Nagy L.G."/>
            <person name="Floudas D."/>
            <person name="Copeland A."/>
            <person name="Barry K.W."/>
            <person name="Cichocki N."/>
            <person name="Veneault-Fourrey C."/>
            <person name="LaButti K."/>
            <person name="Lindquist E.A."/>
            <person name="Lipzen A."/>
            <person name="Lundell T."/>
            <person name="Morin E."/>
            <person name="Murat C."/>
            <person name="Sun H."/>
            <person name="Tunlid A."/>
            <person name="Henrissat B."/>
            <person name="Grigoriev I.V."/>
            <person name="Hibbett D.S."/>
            <person name="Martin F."/>
            <person name="Nordberg H.P."/>
            <person name="Cantor M.N."/>
            <person name="Hua S.X."/>
        </authorList>
    </citation>
    <scope>NUCLEOTIDE SEQUENCE [LARGE SCALE GENOMIC DNA]</scope>
    <source>
        <strain evidence="4 5">Zn</strain>
    </source>
</reference>